<dbReference type="HOGENOM" id="CLU_2486734_0_0_1"/>
<keyword evidence="4" id="KW-1185">Reference proteome</keyword>
<dbReference type="EMBL" id="CM001218">
    <property type="protein sequence ID" value="KEH37409.1"/>
    <property type="molecule type" value="Genomic_DNA"/>
</dbReference>
<keyword evidence="1" id="KW-1133">Transmembrane helix</keyword>
<dbReference type="EnsemblPlants" id="KEH37409">
    <property type="protein sequence ID" value="KEH37409"/>
    <property type="gene ID" value="MTR_2g438750"/>
</dbReference>
<reference evidence="2 4" key="2">
    <citation type="journal article" date="2014" name="BMC Genomics">
        <title>An improved genome release (version Mt4.0) for the model legume Medicago truncatula.</title>
        <authorList>
            <person name="Tang H."/>
            <person name="Krishnakumar V."/>
            <person name="Bidwell S."/>
            <person name="Rosen B."/>
            <person name="Chan A."/>
            <person name="Zhou S."/>
            <person name="Gentzbittel L."/>
            <person name="Childs K.L."/>
            <person name="Yandell M."/>
            <person name="Gundlach H."/>
            <person name="Mayer K.F."/>
            <person name="Schwartz D.C."/>
            <person name="Town C.D."/>
        </authorList>
    </citation>
    <scope>GENOME REANNOTATION</scope>
    <source>
        <strain evidence="2">A17</strain>
        <strain evidence="3 4">cv. Jemalong A17</strain>
    </source>
</reference>
<dbReference type="Proteomes" id="UP000002051">
    <property type="component" value="Chromosome 2"/>
</dbReference>
<keyword evidence="1" id="KW-0472">Membrane</keyword>
<accession>A0A072V5W9</accession>
<sequence>MDNLIIKQILQSNVHLYVDGCGKHEDISTLFGFTVVLPARVSDHISQFGNLGGFSRSCRLDLWLFDVIVLFDWVLLPLLMLGYQVLF</sequence>
<evidence type="ECO:0000313" key="2">
    <source>
        <dbReference type="EMBL" id="KEH37409.1"/>
    </source>
</evidence>
<keyword evidence="1 2" id="KW-0812">Transmembrane</keyword>
<evidence type="ECO:0000313" key="4">
    <source>
        <dbReference type="Proteomes" id="UP000002051"/>
    </source>
</evidence>
<proteinExistence type="predicted"/>
<reference evidence="3" key="3">
    <citation type="submission" date="2015-04" db="UniProtKB">
        <authorList>
            <consortium name="EnsemblPlants"/>
        </authorList>
    </citation>
    <scope>IDENTIFICATION</scope>
    <source>
        <strain evidence="3">cv. Jemalong A17</strain>
    </source>
</reference>
<feature type="transmembrane region" description="Helical" evidence="1">
    <location>
        <begin position="63"/>
        <end position="86"/>
    </location>
</feature>
<evidence type="ECO:0000256" key="1">
    <source>
        <dbReference type="SAM" id="Phobius"/>
    </source>
</evidence>
<reference evidence="2 4" key="1">
    <citation type="journal article" date="2011" name="Nature">
        <title>The Medicago genome provides insight into the evolution of rhizobial symbioses.</title>
        <authorList>
            <person name="Young N.D."/>
            <person name="Debelle F."/>
            <person name="Oldroyd G.E."/>
            <person name="Geurts R."/>
            <person name="Cannon S.B."/>
            <person name="Udvardi M.K."/>
            <person name="Benedito V.A."/>
            <person name="Mayer K.F."/>
            <person name="Gouzy J."/>
            <person name="Schoof H."/>
            <person name="Van de Peer Y."/>
            <person name="Proost S."/>
            <person name="Cook D.R."/>
            <person name="Meyers B.C."/>
            <person name="Spannagl M."/>
            <person name="Cheung F."/>
            <person name="De Mita S."/>
            <person name="Krishnakumar V."/>
            <person name="Gundlach H."/>
            <person name="Zhou S."/>
            <person name="Mudge J."/>
            <person name="Bharti A.K."/>
            <person name="Murray J.D."/>
            <person name="Naoumkina M.A."/>
            <person name="Rosen B."/>
            <person name="Silverstein K.A."/>
            <person name="Tang H."/>
            <person name="Rombauts S."/>
            <person name="Zhao P.X."/>
            <person name="Zhou P."/>
            <person name="Barbe V."/>
            <person name="Bardou P."/>
            <person name="Bechner M."/>
            <person name="Bellec A."/>
            <person name="Berger A."/>
            <person name="Berges H."/>
            <person name="Bidwell S."/>
            <person name="Bisseling T."/>
            <person name="Choisne N."/>
            <person name="Couloux A."/>
            <person name="Denny R."/>
            <person name="Deshpande S."/>
            <person name="Dai X."/>
            <person name="Doyle J.J."/>
            <person name="Dudez A.M."/>
            <person name="Farmer A.D."/>
            <person name="Fouteau S."/>
            <person name="Franken C."/>
            <person name="Gibelin C."/>
            <person name="Gish J."/>
            <person name="Goldstein S."/>
            <person name="Gonzalez A.J."/>
            <person name="Green P.J."/>
            <person name="Hallab A."/>
            <person name="Hartog M."/>
            <person name="Hua A."/>
            <person name="Humphray S.J."/>
            <person name="Jeong D.H."/>
            <person name="Jing Y."/>
            <person name="Jocker A."/>
            <person name="Kenton S.M."/>
            <person name="Kim D.J."/>
            <person name="Klee K."/>
            <person name="Lai H."/>
            <person name="Lang C."/>
            <person name="Lin S."/>
            <person name="Macmil S.L."/>
            <person name="Magdelenat G."/>
            <person name="Matthews L."/>
            <person name="McCorrison J."/>
            <person name="Monaghan E.L."/>
            <person name="Mun J.H."/>
            <person name="Najar F.Z."/>
            <person name="Nicholson C."/>
            <person name="Noirot C."/>
            <person name="O'Bleness M."/>
            <person name="Paule C.R."/>
            <person name="Poulain J."/>
            <person name="Prion F."/>
            <person name="Qin B."/>
            <person name="Qu C."/>
            <person name="Retzel E.F."/>
            <person name="Riddle C."/>
            <person name="Sallet E."/>
            <person name="Samain S."/>
            <person name="Samson N."/>
            <person name="Sanders I."/>
            <person name="Saurat O."/>
            <person name="Scarpelli C."/>
            <person name="Schiex T."/>
            <person name="Segurens B."/>
            <person name="Severin A.J."/>
            <person name="Sherrier D.J."/>
            <person name="Shi R."/>
            <person name="Sims S."/>
            <person name="Singer S.R."/>
            <person name="Sinharoy S."/>
            <person name="Sterck L."/>
            <person name="Viollet A."/>
            <person name="Wang B.B."/>
            <person name="Wang K."/>
            <person name="Wang M."/>
            <person name="Wang X."/>
            <person name="Warfsmann J."/>
            <person name="Weissenbach J."/>
            <person name="White D.D."/>
            <person name="White J.D."/>
            <person name="Wiley G.B."/>
            <person name="Wincker P."/>
            <person name="Xing Y."/>
            <person name="Yang L."/>
            <person name="Yao Z."/>
            <person name="Ying F."/>
            <person name="Zhai J."/>
            <person name="Zhou L."/>
            <person name="Zuber A."/>
            <person name="Denarie J."/>
            <person name="Dixon R.A."/>
            <person name="May G.D."/>
            <person name="Schwartz D.C."/>
            <person name="Rogers J."/>
            <person name="Quetier F."/>
            <person name="Town C.D."/>
            <person name="Roe B.A."/>
        </authorList>
    </citation>
    <scope>NUCLEOTIDE SEQUENCE [LARGE SCALE GENOMIC DNA]</scope>
    <source>
        <strain evidence="2">A17</strain>
        <strain evidence="3 4">cv. Jemalong A17</strain>
    </source>
</reference>
<dbReference type="AlphaFoldDB" id="A0A072V5W9"/>
<name>A0A072V5W9_MEDTR</name>
<organism evidence="2 4">
    <name type="scientific">Medicago truncatula</name>
    <name type="common">Barrel medic</name>
    <name type="synonym">Medicago tribuloides</name>
    <dbReference type="NCBI Taxonomy" id="3880"/>
    <lineage>
        <taxon>Eukaryota</taxon>
        <taxon>Viridiplantae</taxon>
        <taxon>Streptophyta</taxon>
        <taxon>Embryophyta</taxon>
        <taxon>Tracheophyta</taxon>
        <taxon>Spermatophyta</taxon>
        <taxon>Magnoliopsida</taxon>
        <taxon>eudicotyledons</taxon>
        <taxon>Gunneridae</taxon>
        <taxon>Pentapetalae</taxon>
        <taxon>rosids</taxon>
        <taxon>fabids</taxon>
        <taxon>Fabales</taxon>
        <taxon>Fabaceae</taxon>
        <taxon>Papilionoideae</taxon>
        <taxon>50 kb inversion clade</taxon>
        <taxon>NPAAA clade</taxon>
        <taxon>Hologalegina</taxon>
        <taxon>IRL clade</taxon>
        <taxon>Trifolieae</taxon>
        <taxon>Medicago</taxon>
    </lineage>
</organism>
<gene>
    <name evidence="2" type="ordered locus">MTR_2g438750</name>
</gene>
<evidence type="ECO:0000313" key="3">
    <source>
        <dbReference type="EnsemblPlants" id="KEH37409"/>
    </source>
</evidence>
<protein>
    <submittedName>
        <fullName evidence="2">Transmembrane protein, putative</fullName>
    </submittedName>
</protein>